<gene>
    <name evidence="3" type="ORF">J437_LFUL001325</name>
</gene>
<evidence type="ECO:0000256" key="1">
    <source>
        <dbReference type="SAM" id="Phobius"/>
    </source>
</evidence>
<name>A0A8K0JU40_LADFU</name>
<reference evidence="3" key="1">
    <citation type="submission" date="2013-04" db="EMBL/GenBank/DDBJ databases">
        <authorList>
            <person name="Qu J."/>
            <person name="Murali S.C."/>
            <person name="Bandaranaike D."/>
            <person name="Bellair M."/>
            <person name="Blankenburg K."/>
            <person name="Chao H."/>
            <person name="Dinh H."/>
            <person name="Doddapaneni H."/>
            <person name="Downs B."/>
            <person name="Dugan-Rocha S."/>
            <person name="Elkadiri S."/>
            <person name="Gnanaolivu R.D."/>
            <person name="Hernandez B."/>
            <person name="Javaid M."/>
            <person name="Jayaseelan J.C."/>
            <person name="Lee S."/>
            <person name="Li M."/>
            <person name="Ming W."/>
            <person name="Munidasa M."/>
            <person name="Muniz J."/>
            <person name="Nguyen L."/>
            <person name="Ongeri F."/>
            <person name="Osuji N."/>
            <person name="Pu L.-L."/>
            <person name="Puazo M."/>
            <person name="Qu C."/>
            <person name="Quiroz J."/>
            <person name="Raj R."/>
            <person name="Weissenberger G."/>
            <person name="Xin Y."/>
            <person name="Zou X."/>
            <person name="Han Y."/>
            <person name="Richards S."/>
            <person name="Worley K."/>
            <person name="Muzny D."/>
            <person name="Gibbs R."/>
        </authorList>
    </citation>
    <scope>NUCLEOTIDE SEQUENCE</scope>
    <source>
        <strain evidence="3">Sampled in the wild</strain>
    </source>
</reference>
<evidence type="ECO:0000313" key="3">
    <source>
        <dbReference type="EMBL" id="KAG8222339.1"/>
    </source>
</evidence>
<reference evidence="3" key="2">
    <citation type="submission" date="2017-10" db="EMBL/GenBank/DDBJ databases">
        <title>Ladona fulva Genome sequencing and assembly.</title>
        <authorList>
            <person name="Murali S."/>
            <person name="Richards S."/>
            <person name="Bandaranaike D."/>
            <person name="Bellair M."/>
            <person name="Blankenburg K."/>
            <person name="Chao H."/>
            <person name="Dinh H."/>
            <person name="Doddapaneni H."/>
            <person name="Dugan-Rocha S."/>
            <person name="Elkadiri S."/>
            <person name="Gnanaolivu R."/>
            <person name="Hernandez B."/>
            <person name="Skinner E."/>
            <person name="Javaid M."/>
            <person name="Lee S."/>
            <person name="Li M."/>
            <person name="Ming W."/>
            <person name="Munidasa M."/>
            <person name="Muniz J."/>
            <person name="Nguyen L."/>
            <person name="Hughes D."/>
            <person name="Osuji N."/>
            <person name="Pu L.-L."/>
            <person name="Puazo M."/>
            <person name="Qu C."/>
            <person name="Quiroz J."/>
            <person name="Raj R."/>
            <person name="Weissenberger G."/>
            <person name="Xin Y."/>
            <person name="Zou X."/>
            <person name="Han Y."/>
            <person name="Worley K."/>
            <person name="Muzny D."/>
            <person name="Gibbs R."/>
        </authorList>
    </citation>
    <scope>NUCLEOTIDE SEQUENCE</scope>
    <source>
        <strain evidence="3">Sampled in the wild</strain>
    </source>
</reference>
<keyword evidence="4" id="KW-1185">Reference proteome</keyword>
<evidence type="ECO:0000313" key="4">
    <source>
        <dbReference type="Proteomes" id="UP000792457"/>
    </source>
</evidence>
<dbReference type="OrthoDB" id="1043111at2759"/>
<dbReference type="SUPFAM" id="SSF54236">
    <property type="entry name" value="Ubiquitin-like"/>
    <property type="match status" value="1"/>
</dbReference>
<dbReference type="Proteomes" id="UP000792457">
    <property type="component" value="Unassembled WGS sequence"/>
</dbReference>
<keyword evidence="1" id="KW-0472">Membrane</keyword>
<feature type="transmembrane region" description="Helical" evidence="1">
    <location>
        <begin position="47"/>
        <end position="70"/>
    </location>
</feature>
<evidence type="ECO:0000259" key="2">
    <source>
        <dbReference type="Pfam" id="PF13881"/>
    </source>
</evidence>
<dbReference type="EMBL" id="KZ308130">
    <property type="protein sequence ID" value="KAG8222339.1"/>
    <property type="molecule type" value="Genomic_DNA"/>
</dbReference>
<dbReference type="InterPro" id="IPR029071">
    <property type="entry name" value="Ubiquitin-like_domsf"/>
</dbReference>
<accession>A0A8K0JU40</accession>
<feature type="domain" description="UBL3-like ubiquitin" evidence="2">
    <location>
        <begin position="7"/>
        <end position="46"/>
    </location>
</feature>
<organism evidence="3 4">
    <name type="scientific">Ladona fulva</name>
    <name type="common">Scarce chaser dragonfly</name>
    <name type="synonym">Libellula fulva</name>
    <dbReference type="NCBI Taxonomy" id="123851"/>
    <lineage>
        <taxon>Eukaryota</taxon>
        <taxon>Metazoa</taxon>
        <taxon>Ecdysozoa</taxon>
        <taxon>Arthropoda</taxon>
        <taxon>Hexapoda</taxon>
        <taxon>Insecta</taxon>
        <taxon>Pterygota</taxon>
        <taxon>Palaeoptera</taxon>
        <taxon>Odonata</taxon>
        <taxon>Epiprocta</taxon>
        <taxon>Anisoptera</taxon>
        <taxon>Libelluloidea</taxon>
        <taxon>Libellulidae</taxon>
        <taxon>Ladona</taxon>
    </lineage>
</organism>
<protein>
    <recommendedName>
        <fullName evidence="2">UBL3-like ubiquitin domain-containing protein</fullName>
    </recommendedName>
</protein>
<keyword evidence="1" id="KW-0812">Transmembrane</keyword>
<comment type="caution">
    <text evidence="3">The sequence shown here is derived from an EMBL/GenBank/DDBJ whole genome shotgun (WGS) entry which is preliminary data.</text>
</comment>
<keyword evidence="1" id="KW-1133">Transmembrane helix</keyword>
<dbReference type="AlphaFoldDB" id="A0A8K0JU40"/>
<proteinExistence type="predicted"/>
<sequence>MDVVSSEEINLRLILVSGKTKEFLFSSSDSAGDIAQHVFDSWPEGKRFILCGSGTLFLSNVSITFATLLITNLVRVTRMSLWYNPLEIGWRELK</sequence>
<dbReference type="Gene3D" id="3.10.20.90">
    <property type="entry name" value="Phosphatidylinositol 3-kinase Catalytic Subunit, Chain A, domain 1"/>
    <property type="match status" value="1"/>
</dbReference>
<dbReference type="Pfam" id="PF13881">
    <property type="entry name" value="Rad60-SLD_2"/>
    <property type="match status" value="1"/>
</dbReference>
<dbReference type="InterPro" id="IPR039540">
    <property type="entry name" value="UBL3-like_ubiquitin_dom"/>
</dbReference>